<evidence type="ECO:0000313" key="4">
    <source>
        <dbReference type="EMBL" id="KAK9128455.1"/>
    </source>
</evidence>
<dbReference type="PANTHER" id="PTHR31471">
    <property type="entry name" value="OS02G0116800 PROTEIN"/>
    <property type="match status" value="1"/>
</dbReference>
<sequence>MDTCTKPIFEPKTAIDAPRHTNADTIRRLELPYPLNPSDVAIAINMQTTMTHQHKGGVGSDNGSQHTISSWDDLCDSMLLVGNAGIVKKEETKIIAWENLQKAKAEAAIRKLEMKLEKKRSSSIDKIMKKLRLAQRKAQEMRTSISANQSQQIVRASNRMLSFRKANQMGSLSGCFT</sequence>
<accession>A0AAP0P4U6</accession>
<feature type="domain" description="Remorin C-terminal" evidence="3">
    <location>
        <begin position="87"/>
        <end position="169"/>
    </location>
</feature>
<dbReference type="EMBL" id="JBBNAF010000007">
    <property type="protein sequence ID" value="KAK9128455.1"/>
    <property type="molecule type" value="Genomic_DNA"/>
</dbReference>
<dbReference type="AlphaFoldDB" id="A0AAP0P4U6"/>
<dbReference type="InterPro" id="IPR005516">
    <property type="entry name" value="Remorin_C"/>
</dbReference>
<protein>
    <recommendedName>
        <fullName evidence="3">Remorin C-terminal domain-containing protein</fullName>
    </recommendedName>
</protein>
<proteinExistence type="inferred from homology"/>
<evidence type="ECO:0000256" key="2">
    <source>
        <dbReference type="SAM" id="Coils"/>
    </source>
</evidence>
<dbReference type="PANTHER" id="PTHR31471:SF13">
    <property type="entry name" value="REMORIN FAMILY PROTEIN"/>
    <property type="match status" value="1"/>
</dbReference>
<comment type="caution">
    <text evidence="4">The sequence shown here is derived from an EMBL/GenBank/DDBJ whole genome shotgun (WGS) entry which is preliminary data.</text>
</comment>
<dbReference type="Pfam" id="PF03763">
    <property type="entry name" value="Remorin_C"/>
    <property type="match status" value="1"/>
</dbReference>
<name>A0AAP0P4U6_9MAGN</name>
<feature type="coiled-coil region" evidence="2">
    <location>
        <begin position="102"/>
        <end position="144"/>
    </location>
</feature>
<dbReference type="Proteomes" id="UP001420932">
    <property type="component" value="Unassembled WGS sequence"/>
</dbReference>
<keyword evidence="2" id="KW-0175">Coiled coil</keyword>
<evidence type="ECO:0000256" key="1">
    <source>
        <dbReference type="ARBA" id="ARBA00005711"/>
    </source>
</evidence>
<organism evidence="4 5">
    <name type="scientific">Stephania yunnanensis</name>
    <dbReference type="NCBI Taxonomy" id="152371"/>
    <lineage>
        <taxon>Eukaryota</taxon>
        <taxon>Viridiplantae</taxon>
        <taxon>Streptophyta</taxon>
        <taxon>Embryophyta</taxon>
        <taxon>Tracheophyta</taxon>
        <taxon>Spermatophyta</taxon>
        <taxon>Magnoliopsida</taxon>
        <taxon>Ranunculales</taxon>
        <taxon>Menispermaceae</taxon>
        <taxon>Menispermoideae</taxon>
        <taxon>Cissampelideae</taxon>
        <taxon>Stephania</taxon>
    </lineage>
</organism>
<evidence type="ECO:0000259" key="3">
    <source>
        <dbReference type="Pfam" id="PF03763"/>
    </source>
</evidence>
<evidence type="ECO:0000313" key="5">
    <source>
        <dbReference type="Proteomes" id="UP001420932"/>
    </source>
</evidence>
<gene>
    <name evidence="4" type="ORF">Syun_017252</name>
</gene>
<comment type="similarity">
    <text evidence="1">Belongs to the remorin family.</text>
</comment>
<reference evidence="4 5" key="1">
    <citation type="submission" date="2024-01" db="EMBL/GenBank/DDBJ databases">
        <title>Genome assemblies of Stephania.</title>
        <authorList>
            <person name="Yang L."/>
        </authorList>
    </citation>
    <scope>NUCLEOTIDE SEQUENCE [LARGE SCALE GENOMIC DNA]</scope>
    <source>
        <strain evidence="4">YNDBR</strain>
        <tissue evidence="4">Leaf</tissue>
    </source>
</reference>
<keyword evidence="5" id="KW-1185">Reference proteome</keyword>